<accession>A0ABP7DIK9</accession>
<sequence length="441" mass="46952">MTLSRRQLITTGLGVAATAGLAGCAGLTSRTDEGSGGGAGDASGPATLTFVNWSGDTEKKAFDALIAAFQQKNPDITIKTDTVPYASIQTNLDSRFQSGNPPDLFRVSYIDIGQYTSQDVLLDVSGAFDQTAVDAFVPGLWQGVVYDGKPYGVPHQIDTTAVLYRKDAFEAAGITDVPTTLEEAWSWDEFGAVADKLAGVVKGKQSPFIYDWQSAGAYRWLSWLFQAGGSLLAPDLKAPAIDSDEGRRAVEFTQSFFTKKWVARNTSVKSTTYPDSAFIAGTVAMAFAGDFLVPSIESSIGSKVEYAAFPMPRDKIAASDLGGNAIVAAKDGKNTAAATKFLQFIVEEDQMRTFCEATGQLPTLTSLTTSKLDFAVRPDLMETFVQQATTLTPEQVKQVTVPQFAKINASLADELEKAFLGGRSPADTTAALAAAVERAGQ</sequence>
<keyword evidence="3" id="KW-0732">Signal</keyword>
<dbReference type="Proteomes" id="UP001500051">
    <property type="component" value="Unassembled WGS sequence"/>
</dbReference>
<dbReference type="EMBL" id="BAAAYX010000009">
    <property type="protein sequence ID" value="GAA3705287.1"/>
    <property type="molecule type" value="Genomic_DNA"/>
</dbReference>
<gene>
    <name evidence="4" type="ORF">GCM10022204_23450</name>
</gene>
<proteinExistence type="inferred from homology"/>
<comment type="similarity">
    <text evidence="1">Belongs to the bacterial solute-binding protein 1 family.</text>
</comment>
<dbReference type="Gene3D" id="3.40.190.10">
    <property type="entry name" value="Periplasmic binding protein-like II"/>
    <property type="match status" value="1"/>
</dbReference>
<protein>
    <submittedName>
        <fullName evidence="4">Sugar ABC transporter substrate-binding protein</fullName>
    </submittedName>
</protein>
<keyword evidence="5" id="KW-1185">Reference proteome</keyword>
<dbReference type="CDD" id="cd13585">
    <property type="entry name" value="PBP2_TMBP_like"/>
    <property type="match status" value="1"/>
</dbReference>
<dbReference type="PANTHER" id="PTHR30061">
    <property type="entry name" value="MALTOSE-BINDING PERIPLASMIC PROTEIN"/>
    <property type="match status" value="1"/>
</dbReference>
<name>A0ABP7DIK9_9ACTN</name>
<reference evidence="5" key="1">
    <citation type="journal article" date="2019" name="Int. J. Syst. Evol. Microbiol.">
        <title>The Global Catalogue of Microorganisms (GCM) 10K type strain sequencing project: providing services to taxonomists for standard genome sequencing and annotation.</title>
        <authorList>
            <consortium name="The Broad Institute Genomics Platform"/>
            <consortium name="The Broad Institute Genome Sequencing Center for Infectious Disease"/>
            <person name="Wu L."/>
            <person name="Ma J."/>
        </authorList>
    </citation>
    <scope>NUCLEOTIDE SEQUENCE [LARGE SCALE GENOMIC DNA]</scope>
    <source>
        <strain evidence="5">JCM 16548</strain>
    </source>
</reference>
<comment type="caution">
    <text evidence="4">The sequence shown here is derived from an EMBL/GenBank/DDBJ whole genome shotgun (WGS) entry which is preliminary data.</text>
</comment>
<evidence type="ECO:0000256" key="3">
    <source>
        <dbReference type="ARBA" id="ARBA00022729"/>
    </source>
</evidence>
<evidence type="ECO:0000313" key="5">
    <source>
        <dbReference type="Proteomes" id="UP001500051"/>
    </source>
</evidence>
<evidence type="ECO:0000256" key="2">
    <source>
        <dbReference type="ARBA" id="ARBA00022448"/>
    </source>
</evidence>
<dbReference type="PROSITE" id="PS51318">
    <property type="entry name" value="TAT"/>
    <property type="match status" value="1"/>
</dbReference>
<organism evidence="4 5">
    <name type="scientific">Microlunatus aurantiacus</name>
    <dbReference type="NCBI Taxonomy" id="446786"/>
    <lineage>
        <taxon>Bacteria</taxon>
        <taxon>Bacillati</taxon>
        <taxon>Actinomycetota</taxon>
        <taxon>Actinomycetes</taxon>
        <taxon>Propionibacteriales</taxon>
        <taxon>Propionibacteriaceae</taxon>
        <taxon>Microlunatus</taxon>
    </lineage>
</organism>
<dbReference type="PROSITE" id="PS51257">
    <property type="entry name" value="PROKAR_LIPOPROTEIN"/>
    <property type="match status" value="1"/>
</dbReference>
<dbReference type="Pfam" id="PF01547">
    <property type="entry name" value="SBP_bac_1"/>
    <property type="match status" value="1"/>
</dbReference>
<dbReference type="RefSeq" id="WP_344812546.1">
    <property type="nucleotide sequence ID" value="NZ_BAAAYX010000009.1"/>
</dbReference>
<evidence type="ECO:0000313" key="4">
    <source>
        <dbReference type="EMBL" id="GAA3705287.1"/>
    </source>
</evidence>
<dbReference type="InterPro" id="IPR006311">
    <property type="entry name" value="TAT_signal"/>
</dbReference>
<dbReference type="InterPro" id="IPR006059">
    <property type="entry name" value="SBP"/>
</dbReference>
<dbReference type="PANTHER" id="PTHR30061:SF50">
    <property type="entry name" value="MALTOSE_MALTODEXTRIN-BINDING PERIPLASMIC PROTEIN"/>
    <property type="match status" value="1"/>
</dbReference>
<evidence type="ECO:0000256" key="1">
    <source>
        <dbReference type="ARBA" id="ARBA00008520"/>
    </source>
</evidence>
<dbReference type="SUPFAM" id="SSF53850">
    <property type="entry name" value="Periplasmic binding protein-like II"/>
    <property type="match status" value="1"/>
</dbReference>
<keyword evidence="2" id="KW-0813">Transport</keyword>